<sequence>MHRRALLGGVAAAAAASLTGCMGAQSDDQYEETRDVEFDLPAEDTAVSVSGKHGDVAVSTHDSEQVAVTARLSGPSEERVDGAEVAGQTGADGLSVALAGTTDGVSAAFDVQVPAGTAVGELETSNGDIDVQDVAGVESATTDNGDVTVQSAGPVSAAETTNGAVTIDEPAPLSGDVTAVSDNGDVSVSLSPDADAEVVARTDNGETGIEDLELSDLRRDGDGGMVRGVLGEGTHEVVAESDNGDVEFDAL</sequence>
<proteinExistence type="predicted"/>
<dbReference type="PROSITE" id="PS51257">
    <property type="entry name" value="PROKAR_LIPOPROTEIN"/>
    <property type="match status" value="1"/>
</dbReference>
<evidence type="ECO:0000313" key="3">
    <source>
        <dbReference type="Proteomes" id="UP000296216"/>
    </source>
</evidence>
<reference evidence="1" key="3">
    <citation type="journal article" name="MicrobiologyOpen">
        <title>Whole-genome comparison between the type strain of Halobacterium salinarum (DSM 3754(T)) and the laboratory strains R1 and NRC-1.</title>
        <authorList>
            <person name="Pfeiffer F."/>
            <person name="Losensky G."/>
            <person name="Marchfelder A."/>
            <person name="Habermann B."/>
            <person name="Dyall-Smith M."/>
        </authorList>
    </citation>
    <scope>NUCLEOTIDE SEQUENCE</scope>
    <source>
        <strain evidence="1">91-R6</strain>
    </source>
</reference>
<dbReference type="Proteomes" id="UP000296216">
    <property type="component" value="Chromosome"/>
</dbReference>
<dbReference type="EMBL" id="CP038631">
    <property type="protein sequence ID" value="QCC45792.1"/>
    <property type="molecule type" value="Genomic_DNA"/>
</dbReference>
<dbReference type="Proteomes" id="UP000323075">
    <property type="component" value="Unassembled WGS sequence"/>
</dbReference>
<reference evidence="2 4" key="2">
    <citation type="submission" date="2019-07" db="EMBL/GenBank/DDBJ databases">
        <title>Genomic Encyclopedia of Archaeal and Bacterial Type Strains, Phase II (KMG-II): from individual species to whole genera.</title>
        <authorList>
            <person name="Goeker M."/>
        </authorList>
    </citation>
    <scope>NUCLEOTIDE SEQUENCE [LARGE SCALE GENOMIC DNA]</scope>
    <source>
        <strain evidence="2 4">DSM 3754</strain>
    </source>
</reference>
<evidence type="ECO:0000313" key="2">
    <source>
        <dbReference type="EMBL" id="TYO82050.1"/>
    </source>
</evidence>
<dbReference type="EMBL" id="VRYN01000001">
    <property type="protein sequence ID" value="TYO82050.1"/>
    <property type="molecule type" value="Genomic_DNA"/>
</dbReference>
<accession>A0A4D6GYP4</accession>
<gene>
    <name evidence="2" type="ORF">APQ99_00567</name>
    <name evidence="1" type="ORF">HBSAL_10745</name>
</gene>
<evidence type="ECO:0000313" key="1">
    <source>
        <dbReference type="EMBL" id="QCC45792.1"/>
    </source>
</evidence>
<protein>
    <submittedName>
        <fullName evidence="1">DUF4098 family protein</fullName>
    </submittedName>
    <submittedName>
        <fullName evidence="2">Putative adhesin</fullName>
    </submittedName>
</protein>
<dbReference type="AlphaFoldDB" id="A0A4D6GYP4"/>
<reference evidence="1 3" key="1">
    <citation type="journal article" date="2019" name="Microbiol. Resour. Announc.">
        <title>The Genome Sequence of the Halobacterium salinarum Type Strain Is Closely Related to That of Laboratory Strains NRC-1 and R1.</title>
        <authorList>
            <person name="Pfeiffer F."/>
            <person name="Marchfelder A."/>
            <person name="Habermann B."/>
            <person name="Dyall-Smith M.L."/>
        </authorList>
    </citation>
    <scope>NUCLEOTIDE SEQUENCE [LARGE SCALE GENOMIC DNA]</scope>
    <source>
        <strain evidence="1">91-R6</strain>
        <strain evidence="3">ATCC 33171 / DSM 3754 / JCM 8978 / NBRC 102687 / NCIMB 764 / 91-R6</strain>
    </source>
</reference>
<dbReference type="RefSeq" id="WP_136361552.1">
    <property type="nucleotide sequence ID" value="NZ_VRYN01000001.1"/>
</dbReference>
<organism evidence="1 3">
    <name type="scientific">Halobacterium salinarum (strain ATCC 33171 / DSM 3754 / JCM 8978 / NBRC 102687 / NCIMB 764 / 91-R6)</name>
    <dbReference type="NCBI Taxonomy" id="2597657"/>
    <lineage>
        <taxon>Archaea</taxon>
        <taxon>Methanobacteriati</taxon>
        <taxon>Methanobacteriota</taxon>
        <taxon>Stenosarchaea group</taxon>
        <taxon>Halobacteria</taxon>
        <taxon>Halobacteriales</taxon>
        <taxon>Halobacteriaceae</taxon>
        <taxon>Halobacterium</taxon>
    </lineage>
</organism>
<name>A0A4D6GYP4_HALS9</name>
<dbReference type="GeneID" id="39855981"/>
<evidence type="ECO:0000313" key="4">
    <source>
        <dbReference type="Proteomes" id="UP000323075"/>
    </source>
</evidence>